<feature type="signal peptide" evidence="1">
    <location>
        <begin position="1"/>
        <end position="19"/>
    </location>
</feature>
<reference evidence="2" key="1">
    <citation type="submission" date="2023-07" db="EMBL/GenBank/DDBJ databases">
        <title>Genome content predicts the carbon catabolic preferences of heterotrophic bacteria.</title>
        <authorList>
            <person name="Gralka M."/>
        </authorList>
    </citation>
    <scope>NUCLEOTIDE SEQUENCE</scope>
    <source>
        <strain evidence="2">4G09</strain>
    </source>
</reference>
<organism evidence="2 3">
    <name type="scientific">Pseudoalteromonas marina</name>
    <dbReference type="NCBI Taxonomy" id="267375"/>
    <lineage>
        <taxon>Bacteria</taxon>
        <taxon>Pseudomonadati</taxon>
        <taxon>Pseudomonadota</taxon>
        <taxon>Gammaproteobacteria</taxon>
        <taxon>Alteromonadales</taxon>
        <taxon>Pseudoalteromonadaceae</taxon>
        <taxon>Pseudoalteromonas</taxon>
    </lineage>
</organism>
<evidence type="ECO:0008006" key="4">
    <source>
        <dbReference type="Google" id="ProtNLM"/>
    </source>
</evidence>
<evidence type="ECO:0000256" key="1">
    <source>
        <dbReference type="SAM" id="SignalP"/>
    </source>
</evidence>
<evidence type="ECO:0000313" key="3">
    <source>
        <dbReference type="Proteomes" id="UP001177212"/>
    </source>
</evidence>
<dbReference type="EMBL" id="JAUYVT010000011">
    <property type="protein sequence ID" value="MDP2565473.1"/>
    <property type="molecule type" value="Genomic_DNA"/>
</dbReference>
<name>A0ABT9FFG5_9GAMM</name>
<keyword evidence="3" id="KW-1185">Reference proteome</keyword>
<gene>
    <name evidence="2" type="ORF">Q8W34_12585</name>
</gene>
<comment type="caution">
    <text evidence="2">The sequence shown here is derived from an EMBL/GenBank/DDBJ whole genome shotgun (WGS) entry which is preliminary data.</text>
</comment>
<dbReference type="PROSITE" id="PS51257">
    <property type="entry name" value="PROKAR_LIPOPROTEIN"/>
    <property type="match status" value="1"/>
</dbReference>
<proteinExistence type="predicted"/>
<evidence type="ECO:0000313" key="2">
    <source>
        <dbReference type="EMBL" id="MDP2565473.1"/>
    </source>
</evidence>
<keyword evidence="1" id="KW-0732">Signal</keyword>
<sequence length="123" mass="13149">MVKLLAVLTVLISIGGCNSMSNAIAKPALLTEVNPGVITVLQQAIIKAKGGTLVTLADTVFTKRSELLLSHGTSKDPNGMPIMGAHNIKSEKFVLQIIGEQCVLYYPKKDLTIELKNVSCKAQ</sequence>
<protein>
    <recommendedName>
        <fullName evidence="4">Lipoprotein</fullName>
    </recommendedName>
</protein>
<dbReference type="RefSeq" id="WP_276754307.1">
    <property type="nucleotide sequence ID" value="NZ_JAHDFL010000009.1"/>
</dbReference>
<feature type="chain" id="PRO_5046038216" description="Lipoprotein" evidence="1">
    <location>
        <begin position="20"/>
        <end position="123"/>
    </location>
</feature>
<accession>A0ABT9FFG5</accession>
<dbReference type="Proteomes" id="UP001177212">
    <property type="component" value="Unassembled WGS sequence"/>
</dbReference>